<comment type="catalytic activity">
    <reaction evidence="12">
        <text>FMN + ATP + H(+) = FAD + diphosphate</text>
        <dbReference type="Rhea" id="RHEA:17237"/>
        <dbReference type="ChEBI" id="CHEBI:15378"/>
        <dbReference type="ChEBI" id="CHEBI:30616"/>
        <dbReference type="ChEBI" id="CHEBI:33019"/>
        <dbReference type="ChEBI" id="CHEBI:57692"/>
        <dbReference type="ChEBI" id="CHEBI:58210"/>
        <dbReference type="EC" id="2.7.7.2"/>
    </reaction>
</comment>
<keyword evidence="16" id="KW-1185">Reference proteome</keyword>
<gene>
    <name evidence="15" type="ORF">niasHT_029819</name>
</gene>
<evidence type="ECO:0000313" key="16">
    <source>
        <dbReference type="Proteomes" id="UP001620626"/>
    </source>
</evidence>
<keyword evidence="3" id="KW-0285">Flavoprotein</keyword>
<keyword evidence="9" id="KW-0067">ATP-binding</keyword>
<evidence type="ECO:0000256" key="1">
    <source>
        <dbReference type="ARBA" id="ARBA00004726"/>
    </source>
</evidence>
<dbReference type="InterPro" id="IPR014729">
    <property type="entry name" value="Rossmann-like_a/b/a_fold"/>
</dbReference>
<dbReference type="CDD" id="cd23948">
    <property type="entry name" value="FAD_synthase"/>
    <property type="match status" value="1"/>
</dbReference>
<evidence type="ECO:0000256" key="8">
    <source>
        <dbReference type="ARBA" id="ARBA00022827"/>
    </source>
</evidence>
<sequence>MRFTSVFFCLFSAMAPLGLIQLDRANGMDVVDVCEKNEDCQTMKITKNKLEEDAYNMDNYLNSTQSGQLAAKIKEAISAINGILDEYGIEKTAIAFNGGKDSTLLLHLLRICVTKKFGADTKISAFFIKCDDEFIELVHFVQKMASMYNLDLVELSGPMKHGLALYKEKQSHIVATMMGTRSTDPIGKYMKSNIQWTDGGWPKFLRVCPLFDWSYGEVWKGIRDLSISYCSLYDAGFSSLGECTKTTKNPALLIKGTENSYKPAYTLNDGKLERSNREQSDPKL</sequence>
<dbReference type="Proteomes" id="UP001620626">
    <property type="component" value="Unassembled WGS sequence"/>
</dbReference>
<evidence type="ECO:0000313" key="15">
    <source>
        <dbReference type="EMBL" id="KAL3097275.1"/>
    </source>
</evidence>
<evidence type="ECO:0000256" key="10">
    <source>
        <dbReference type="ARBA" id="ARBA00031145"/>
    </source>
</evidence>
<keyword evidence="6" id="KW-0548">Nucleotidyltransferase</keyword>
<reference evidence="15 16" key="1">
    <citation type="submission" date="2024-10" db="EMBL/GenBank/DDBJ databases">
        <authorList>
            <person name="Kim D."/>
        </authorList>
    </citation>
    <scope>NUCLEOTIDE SEQUENCE [LARGE SCALE GENOMIC DNA]</scope>
    <source>
        <strain evidence="15">BH-2024</strain>
    </source>
</reference>
<evidence type="ECO:0000256" key="2">
    <source>
        <dbReference type="ARBA" id="ARBA00012393"/>
    </source>
</evidence>
<dbReference type="GO" id="GO:0003919">
    <property type="term" value="F:FMN adenylyltransferase activity"/>
    <property type="evidence" value="ECO:0007669"/>
    <property type="project" value="UniProtKB-EC"/>
</dbReference>
<evidence type="ECO:0000256" key="9">
    <source>
        <dbReference type="ARBA" id="ARBA00022840"/>
    </source>
</evidence>
<protein>
    <recommendedName>
        <fullName evidence="2">FAD synthase</fullName>
        <ecNumber evidence="2">2.7.7.2</ecNumber>
    </recommendedName>
    <alternativeName>
        <fullName evidence="10">FAD pyrophosphorylase</fullName>
    </alternativeName>
    <alternativeName>
        <fullName evidence="11">FMN adenylyltransferase</fullName>
    </alternativeName>
</protein>
<organism evidence="15 16">
    <name type="scientific">Heterodera trifolii</name>
    <dbReference type="NCBI Taxonomy" id="157864"/>
    <lineage>
        <taxon>Eukaryota</taxon>
        <taxon>Metazoa</taxon>
        <taxon>Ecdysozoa</taxon>
        <taxon>Nematoda</taxon>
        <taxon>Chromadorea</taxon>
        <taxon>Rhabditida</taxon>
        <taxon>Tylenchina</taxon>
        <taxon>Tylenchomorpha</taxon>
        <taxon>Tylenchoidea</taxon>
        <taxon>Heteroderidae</taxon>
        <taxon>Heteroderinae</taxon>
        <taxon>Heterodera</taxon>
    </lineage>
</organism>
<comment type="caution">
    <text evidence="15">The sequence shown here is derived from an EMBL/GenBank/DDBJ whole genome shotgun (WGS) entry which is preliminary data.</text>
</comment>
<evidence type="ECO:0000256" key="5">
    <source>
        <dbReference type="ARBA" id="ARBA00022679"/>
    </source>
</evidence>
<feature type="domain" description="Phosphoadenosine phosphosulphate reductase" evidence="14">
    <location>
        <begin position="93"/>
        <end position="161"/>
    </location>
</feature>
<keyword evidence="5" id="KW-0808">Transferase</keyword>
<feature type="domain" description="Phosphoadenosine phosphosulphate reductase" evidence="14">
    <location>
        <begin position="170"/>
        <end position="246"/>
    </location>
</feature>
<dbReference type="EC" id="2.7.7.2" evidence="2"/>
<dbReference type="PANTHER" id="PTHR23293:SF9">
    <property type="entry name" value="FAD SYNTHASE"/>
    <property type="match status" value="1"/>
</dbReference>
<evidence type="ECO:0000256" key="6">
    <source>
        <dbReference type="ARBA" id="ARBA00022695"/>
    </source>
</evidence>
<evidence type="ECO:0000256" key="7">
    <source>
        <dbReference type="ARBA" id="ARBA00022741"/>
    </source>
</evidence>
<dbReference type="PANTHER" id="PTHR23293">
    <property type="entry name" value="FAD SYNTHETASE-RELATED FMN ADENYLYLTRANSFERASE"/>
    <property type="match status" value="1"/>
</dbReference>
<name>A0ABD2K313_9BILA</name>
<dbReference type="SUPFAM" id="SSF52402">
    <property type="entry name" value="Adenine nucleotide alpha hydrolases-like"/>
    <property type="match status" value="1"/>
</dbReference>
<dbReference type="Gene3D" id="3.40.50.620">
    <property type="entry name" value="HUPs"/>
    <property type="match status" value="1"/>
</dbReference>
<evidence type="ECO:0000256" key="11">
    <source>
        <dbReference type="ARBA" id="ARBA00031871"/>
    </source>
</evidence>
<dbReference type="EMBL" id="JBICBT010000845">
    <property type="protein sequence ID" value="KAL3097275.1"/>
    <property type="molecule type" value="Genomic_DNA"/>
</dbReference>
<dbReference type="GO" id="GO:0005524">
    <property type="term" value="F:ATP binding"/>
    <property type="evidence" value="ECO:0007669"/>
    <property type="project" value="UniProtKB-KW"/>
</dbReference>
<keyword evidence="4" id="KW-0288">FMN</keyword>
<dbReference type="Pfam" id="PF01507">
    <property type="entry name" value="PAPS_reduct"/>
    <property type="match status" value="2"/>
</dbReference>
<feature type="signal peptide" evidence="13">
    <location>
        <begin position="1"/>
        <end position="27"/>
    </location>
</feature>
<proteinExistence type="predicted"/>
<dbReference type="AlphaFoldDB" id="A0ABD2K313"/>
<dbReference type="InterPro" id="IPR002500">
    <property type="entry name" value="PAPS_reduct_dom"/>
</dbReference>
<comment type="pathway">
    <text evidence="1">Cofactor biosynthesis; FAD biosynthesis; FAD from FMN: step 1/1.</text>
</comment>
<evidence type="ECO:0000256" key="12">
    <source>
        <dbReference type="ARBA" id="ARBA00049494"/>
    </source>
</evidence>
<keyword evidence="7" id="KW-0547">Nucleotide-binding</keyword>
<feature type="chain" id="PRO_5044812628" description="FAD synthase" evidence="13">
    <location>
        <begin position="28"/>
        <end position="284"/>
    </location>
</feature>
<keyword evidence="8" id="KW-0274">FAD</keyword>
<evidence type="ECO:0000256" key="13">
    <source>
        <dbReference type="SAM" id="SignalP"/>
    </source>
</evidence>
<evidence type="ECO:0000259" key="14">
    <source>
        <dbReference type="Pfam" id="PF01507"/>
    </source>
</evidence>
<keyword evidence="13" id="KW-0732">Signal</keyword>
<accession>A0ABD2K313</accession>
<evidence type="ECO:0000256" key="4">
    <source>
        <dbReference type="ARBA" id="ARBA00022643"/>
    </source>
</evidence>
<evidence type="ECO:0000256" key="3">
    <source>
        <dbReference type="ARBA" id="ARBA00022630"/>
    </source>
</evidence>